<organism evidence="1 2">
    <name type="scientific">Fusarium mangiferae</name>
    <name type="common">Mango malformation disease fungus</name>
    <dbReference type="NCBI Taxonomy" id="192010"/>
    <lineage>
        <taxon>Eukaryota</taxon>
        <taxon>Fungi</taxon>
        <taxon>Dikarya</taxon>
        <taxon>Ascomycota</taxon>
        <taxon>Pezizomycotina</taxon>
        <taxon>Sordariomycetes</taxon>
        <taxon>Hypocreomycetidae</taxon>
        <taxon>Hypocreales</taxon>
        <taxon>Nectriaceae</taxon>
        <taxon>Fusarium</taxon>
        <taxon>Fusarium fujikuroi species complex</taxon>
    </lineage>
</organism>
<proteinExistence type="predicted"/>
<name>A0A1L7UNE6_FUSMA</name>
<evidence type="ECO:0000313" key="1">
    <source>
        <dbReference type="EMBL" id="CVL09297.1"/>
    </source>
</evidence>
<keyword evidence="2" id="KW-1185">Reference proteome</keyword>
<comment type="caution">
    <text evidence="1">The sequence shown here is derived from an EMBL/GenBank/DDBJ whole genome shotgun (WGS) entry which is preliminary data.</text>
</comment>
<dbReference type="EMBL" id="FCQH01000037">
    <property type="protein sequence ID" value="CVL09297.1"/>
    <property type="molecule type" value="Genomic_DNA"/>
</dbReference>
<dbReference type="SUPFAM" id="SSF56112">
    <property type="entry name" value="Protein kinase-like (PK-like)"/>
    <property type="match status" value="1"/>
</dbReference>
<dbReference type="InterPro" id="IPR011009">
    <property type="entry name" value="Kinase-like_dom_sf"/>
</dbReference>
<dbReference type="AlphaFoldDB" id="A0A1L7UNE6"/>
<sequence>MIPVKRADADAVAPVLVPVLPGSPWKYYVKGLFVKHWCLIAIAIRKRSGKDDRIDRDMYMIRSPPSLKAEKLQIIRQIRHLNVVDNIEIFSEDDGNCYIVSQMMETSLLHIRRAPDYPSESQLSCILFQV</sequence>
<dbReference type="Proteomes" id="UP000184255">
    <property type="component" value="Unassembled WGS sequence"/>
</dbReference>
<reference evidence="2" key="1">
    <citation type="journal article" date="2016" name="Genome Biol. Evol.">
        <title>Comparative 'omics' of the Fusarium fujikuroi species complex highlights differences in genetic potential and metabolite synthesis.</title>
        <authorList>
            <person name="Niehaus E.-M."/>
            <person name="Muensterkoetter M."/>
            <person name="Proctor R.H."/>
            <person name="Brown D.W."/>
            <person name="Sharon A."/>
            <person name="Idan Y."/>
            <person name="Oren-Young L."/>
            <person name="Sieber C.M."/>
            <person name="Novak O."/>
            <person name="Pencik A."/>
            <person name="Tarkowska D."/>
            <person name="Hromadova K."/>
            <person name="Freeman S."/>
            <person name="Maymon M."/>
            <person name="Elazar M."/>
            <person name="Youssef S.A."/>
            <person name="El-Shabrawy E.S.M."/>
            <person name="Shalaby A.B.A."/>
            <person name="Houterman P."/>
            <person name="Brock N.L."/>
            <person name="Burkhardt I."/>
            <person name="Tsavkelova E.A."/>
            <person name="Dickschat J.S."/>
            <person name="Galuszka P."/>
            <person name="Gueldener U."/>
            <person name="Tudzynski B."/>
        </authorList>
    </citation>
    <scope>NUCLEOTIDE SEQUENCE [LARGE SCALE GENOMIC DNA]</scope>
    <source>
        <strain evidence="2">MRC7560</strain>
    </source>
</reference>
<evidence type="ECO:0000313" key="2">
    <source>
        <dbReference type="Proteomes" id="UP000184255"/>
    </source>
</evidence>
<accession>A0A1L7UNE6</accession>
<dbReference type="GeneID" id="65094711"/>
<protein>
    <recommendedName>
        <fullName evidence="3">Protein kinase domain-containing protein</fullName>
    </recommendedName>
</protein>
<evidence type="ECO:0008006" key="3">
    <source>
        <dbReference type="Google" id="ProtNLM"/>
    </source>
</evidence>
<gene>
    <name evidence="1" type="ORF">FMAN_15471</name>
</gene>
<dbReference type="VEuPathDB" id="FungiDB:FMAN_15471"/>
<dbReference type="RefSeq" id="XP_041691562.1">
    <property type="nucleotide sequence ID" value="XM_041826219.1"/>
</dbReference>